<sequence length="84" mass="9753">KSENLDACRIDVYFEEILDLPGSDNYEILPQSQLSFKERGIDLDHKRFLILQGEVEFLSQMKPKVPNEHDGHKNILKTLSELLI</sequence>
<dbReference type="AlphaFoldDB" id="A0A9N9E720"/>
<dbReference type="Proteomes" id="UP000789570">
    <property type="component" value="Unassembled WGS sequence"/>
</dbReference>
<dbReference type="OrthoDB" id="5575062at2759"/>
<proteinExistence type="predicted"/>
<gene>
    <name evidence="1" type="ORF">FCALED_LOCUS11814</name>
</gene>
<evidence type="ECO:0000313" key="2">
    <source>
        <dbReference type="Proteomes" id="UP000789570"/>
    </source>
</evidence>
<dbReference type="EMBL" id="CAJVPQ010005253">
    <property type="protein sequence ID" value="CAG8666684.1"/>
    <property type="molecule type" value="Genomic_DNA"/>
</dbReference>
<evidence type="ECO:0000313" key="1">
    <source>
        <dbReference type="EMBL" id="CAG8666684.1"/>
    </source>
</evidence>
<name>A0A9N9E720_9GLOM</name>
<accession>A0A9N9E720</accession>
<organism evidence="1 2">
    <name type="scientific">Funneliformis caledonium</name>
    <dbReference type="NCBI Taxonomy" id="1117310"/>
    <lineage>
        <taxon>Eukaryota</taxon>
        <taxon>Fungi</taxon>
        <taxon>Fungi incertae sedis</taxon>
        <taxon>Mucoromycota</taxon>
        <taxon>Glomeromycotina</taxon>
        <taxon>Glomeromycetes</taxon>
        <taxon>Glomerales</taxon>
        <taxon>Glomeraceae</taxon>
        <taxon>Funneliformis</taxon>
    </lineage>
</organism>
<keyword evidence="2" id="KW-1185">Reference proteome</keyword>
<comment type="caution">
    <text evidence="1">The sequence shown here is derived from an EMBL/GenBank/DDBJ whole genome shotgun (WGS) entry which is preliminary data.</text>
</comment>
<reference evidence="1" key="1">
    <citation type="submission" date="2021-06" db="EMBL/GenBank/DDBJ databases">
        <authorList>
            <person name="Kallberg Y."/>
            <person name="Tangrot J."/>
            <person name="Rosling A."/>
        </authorList>
    </citation>
    <scope>NUCLEOTIDE SEQUENCE</scope>
    <source>
        <strain evidence="1">UK204</strain>
    </source>
</reference>
<protein>
    <submittedName>
        <fullName evidence="1">17834_t:CDS:1</fullName>
    </submittedName>
</protein>
<feature type="non-terminal residue" evidence="1">
    <location>
        <position position="84"/>
    </location>
</feature>